<evidence type="ECO:0000313" key="2">
    <source>
        <dbReference type="Proteomes" id="UP000680206"/>
    </source>
</evidence>
<dbReference type="Proteomes" id="UP000680206">
    <property type="component" value="Unassembled WGS sequence"/>
</dbReference>
<organism evidence="1 2">
    <name type="scientific">Actinomadura violacea</name>
    <dbReference type="NCBI Taxonomy" id="2819934"/>
    <lineage>
        <taxon>Bacteria</taxon>
        <taxon>Bacillati</taxon>
        <taxon>Actinomycetota</taxon>
        <taxon>Actinomycetes</taxon>
        <taxon>Streptosporangiales</taxon>
        <taxon>Thermomonosporaceae</taxon>
        <taxon>Actinomadura</taxon>
    </lineage>
</organism>
<evidence type="ECO:0000313" key="1">
    <source>
        <dbReference type="EMBL" id="MBO2461477.1"/>
    </source>
</evidence>
<dbReference type="EMBL" id="JAGEPF010000018">
    <property type="protein sequence ID" value="MBO2461477.1"/>
    <property type="molecule type" value="Genomic_DNA"/>
</dbReference>
<proteinExistence type="predicted"/>
<sequence>MPQCAASPLRRLLADSGTGTGSGVPDPAGATCLDDARTALSLITMWALQTGRTLPAVPIEQLTARQLEDFWADDSMLA</sequence>
<keyword evidence="2" id="KW-1185">Reference proteome</keyword>
<accession>A0ABS3RXQ0</accession>
<protein>
    <submittedName>
        <fullName evidence="1">Uncharacterized protein</fullName>
    </submittedName>
</protein>
<comment type="caution">
    <text evidence="1">The sequence shown here is derived from an EMBL/GenBank/DDBJ whole genome shotgun (WGS) entry which is preliminary data.</text>
</comment>
<dbReference type="RefSeq" id="WP_208244837.1">
    <property type="nucleotide sequence ID" value="NZ_JAGEPF010000018.1"/>
</dbReference>
<name>A0ABS3RXQ0_9ACTN</name>
<reference evidence="1 2" key="1">
    <citation type="submission" date="2021-03" db="EMBL/GenBank/DDBJ databases">
        <title>Actinomadura violae sp. nov., isolated from lichen in Thailand.</title>
        <authorList>
            <person name="Kanchanasin P."/>
            <person name="Saeng-In P."/>
            <person name="Phongsopitanun W."/>
            <person name="Yuki M."/>
            <person name="Kudo T."/>
            <person name="Ohkuma M."/>
            <person name="Tanasupawat S."/>
        </authorList>
    </citation>
    <scope>NUCLEOTIDE SEQUENCE [LARGE SCALE GENOMIC DNA]</scope>
    <source>
        <strain evidence="1 2">LCR2-06</strain>
    </source>
</reference>
<gene>
    <name evidence="1" type="ORF">J4709_28235</name>
</gene>